<dbReference type="RefSeq" id="WP_168660341.1">
    <property type="nucleotide sequence ID" value="NZ_CP051180.1"/>
</dbReference>
<keyword evidence="2" id="KW-0812">Transmembrane</keyword>
<evidence type="ECO:0008006" key="5">
    <source>
        <dbReference type="Google" id="ProtNLM"/>
    </source>
</evidence>
<protein>
    <recommendedName>
        <fullName evidence="5">DUF4145 domain-containing protein</fullName>
    </recommendedName>
</protein>
<feature type="transmembrane region" description="Helical" evidence="2">
    <location>
        <begin position="120"/>
        <end position="139"/>
    </location>
</feature>
<evidence type="ECO:0000256" key="1">
    <source>
        <dbReference type="SAM" id="MobiDB-lite"/>
    </source>
</evidence>
<evidence type="ECO:0000313" key="4">
    <source>
        <dbReference type="Proteomes" id="UP000501602"/>
    </source>
</evidence>
<dbReference type="KEGG" id="fes:HER31_09400"/>
<proteinExistence type="predicted"/>
<accession>A0A6H1UEQ8</accession>
<feature type="compositionally biased region" description="Low complexity" evidence="1">
    <location>
        <begin position="164"/>
        <end position="177"/>
    </location>
</feature>
<organism evidence="3 4">
    <name type="scientific">Ferrimonas lipolytica</name>
    <dbReference type="NCBI Taxonomy" id="2724191"/>
    <lineage>
        <taxon>Bacteria</taxon>
        <taxon>Pseudomonadati</taxon>
        <taxon>Pseudomonadota</taxon>
        <taxon>Gammaproteobacteria</taxon>
        <taxon>Alteromonadales</taxon>
        <taxon>Ferrimonadaceae</taxon>
        <taxon>Ferrimonas</taxon>
    </lineage>
</organism>
<feature type="compositionally biased region" description="Polar residues" evidence="1">
    <location>
        <begin position="184"/>
        <end position="215"/>
    </location>
</feature>
<reference evidence="3 4" key="1">
    <citation type="submission" date="2020-04" db="EMBL/GenBank/DDBJ databases">
        <title>Ferrimonas sp. S7 isolated from sea water.</title>
        <authorList>
            <person name="Bae S.S."/>
            <person name="Baek K."/>
        </authorList>
    </citation>
    <scope>NUCLEOTIDE SEQUENCE [LARGE SCALE GENOMIC DNA]</scope>
    <source>
        <strain evidence="3 4">S7</strain>
    </source>
</reference>
<sequence length="619" mass="69729">MSSIETTVKQSKRIESLLTKHFNAEGRGLHEKVSSCEAQLPNLLVRQIRWIATLRNKAVHEDEFELKNSAEFERRCDHVVSQLQLLIAPKASALNTRAATMAELNSANGNPASEKSKMRISMAILLIIVTTLSYLYYAYAENQQQQRFERQQQRLQLANAAKQAKAQAAKQTNQAQAEVEPDESQPQPSNTQSVSVSLQPGSLAQKAQQAKSDLQQAKDDIRTNLLEQILTDINLSTDKVMVSANADGTVNLLLPVDWTIPTTTLLPVINRYLHDYKGRQIKQQRLDTALADRDNPAGITISRIWNSQDNQKLPYSHDLYQWLTAHQVKLVANFGDRSAELILASGRDCHVSCRGVGNDEFQIMTTTPKPRTPMMFSKQRNPMVVASLPMAALTAEHQLTLKLVVTHKDNVVSSKSISLNEPLQPQQLLDRIETAHTDYQHAQQRIEQIKQIILEQTELVVGEVQVKANKDGSSNLIIPINWKMPHSLLLAEVNRYFHQYRAEPFNYQSIDFDRYPDVNGHGLRISRMWNRDELEKQPNSEKLLAKLMADDIVIRARIGDSKGQLGIATAMDCHVSCRLGGDDEYHIRFSGKQESIVISNVSDAQLAQASELKLTLERN</sequence>
<keyword evidence="2" id="KW-0472">Membrane</keyword>
<dbReference type="AlphaFoldDB" id="A0A6H1UEQ8"/>
<evidence type="ECO:0000313" key="3">
    <source>
        <dbReference type="EMBL" id="QIZ77080.1"/>
    </source>
</evidence>
<feature type="region of interest" description="Disordered" evidence="1">
    <location>
        <begin position="164"/>
        <end position="215"/>
    </location>
</feature>
<gene>
    <name evidence="3" type="ORF">HER31_09400</name>
</gene>
<keyword evidence="2" id="KW-1133">Transmembrane helix</keyword>
<dbReference type="EMBL" id="CP051180">
    <property type="protein sequence ID" value="QIZ77080.1"/>
    <property type="molecule type" value="Genomic_DNA"/>
</dbReference>
<keyword evidence="4" id="KW-1185">Reference proteome</keyword>
<dbReference type="Proteomes" id="UP000501602">
    <property type="component" value="Chromosome"/>
</dbReference>
<name>A0A6H1UEQ8_9GAMM</name>
<evidence type="ECO:0000256" key="2">
    <source>
        <dbReference type="SAM" id="Phobius"/>
    </source>
</evidence>